<organism evidence="3 4">
    <name type="scientific">Sulfurisoma sediminicola</name>
    <dbReference type="NCBI Taxonomy" id="1381557"/>
    <lineage>
        <taxon>Bacteria</taxon>
        <taxon>Pseudomonadati</taxon>
        <taxon>Pseudomonadota</taxon>
        <taxon>Betaproteobacteria</taxon>
        <taxon>Nitrosomonadales</taxon>
        <taxon>Sterolibacteriaceae</taxon>
        <taxon>Sulfurisoma</taxon>
    </lineage>
</organism>
<dbReference type="EMBL" id="RCCI01000005">
    <property type="protein sequence ID" value="RLJ65207.1"/>
    <property type="molecule type" value="Genomic_DNA"/>
</dbReference>
<dbReference type="OrthoDB" id="9795306at2"/>
<dbReference type="RefSeq" id="WP_121241874.1">
    <property type="nucleotide sequence ID" value="NZ_BHVV01000008.1"/>
</dbReference>
<evidence type="ECO:0000313" key="3">
    <source>
        <dbReference type="EMBL" id="RLJ65207.1"/>
    </source>
</evidence>
<reference evidence="3 4" key="1">
    <citation type="submission" date="2018-10" db="EMBL/GenBank/DDBJ databases">
        <title>Genomic Encyclopedia of Type Strains, Phase IV (KMG-IV): sequencing the most valuable type-strain genomes for metagenomic binning, comparative biology and taxonomic classification.</title>
        <authorList>
            <person name="Goeker M."/>
        </authorList>
    </citation>
    <scope>NUCLEOTIDE SEQUENCE [LARGE SCALE GENOMIC DNA]</scope>
    <source>
        <strain evidence="3 4">DSM 26916</strain>
    </source>
</reference>
<dbReference type="Proteomes" id="UP000268908">
    <property type="component" value="Unassembled WGS sequence"/>
</dbReference>
<feature type="chain" id="PRO_5019775660" evidence="2">
    <location>
        <begin position="24"/>
        <end position="437"/>
    </location>
</feature>
<accession>A0A497XGT5</accession>
<name>A0A497XGT5_9PROT</name>
<evidence type="ECO:0000256" key="2">
    <source>
        <dbReference type="SAM" id="SignalP"/>
    </source>
</evidence>
<proteinExistence type="predicted"/>
<feature type="region of interest" description="Disordered" evidence="1">
    <location>
        <begin position="168"/>
        <end position="187"/>
    </location>
</feature>
<evidence type="ECO:0000256" key="1">
    <source>
        <dbReference type="SAM" id="MobiDB-lite"/>
    </source>
</evidence>
<feature type="signal peptide" evidence="2">
    <location>
        <begin position="1"/>
        <end position="23"/>
    </location>
</feature>
<comment type="caution">
    <text evidence="3">The sequence shown here is derived from an EMBL/GenBank/DDBJ whole genome shotgun (WGS) entry which is preliminary data.</text>
</comment>
<keyword evidence="4" id="KW-1185">Reference proteome</keyword>
<evidence type="ECO:0000313" key="4">
    <source>
        <dbReference type="Proteomes" id="UP000268908"/>
    </source>
</evidence>
<protein>
    <submittedName>
        <fullName evidence="3">Uncharacterized protein</fullName>
    </submittedName>
</protein>
<dbReference type="AlphaFoldDB" id="A0A497XGT5"/>
<gene>
    <name evidence="3" type="ORF">DFR35_1863</name>
</gene>
<sequence length="437" mass="46384">MTRRITHAFAFLLLALSQAAAHAQPSQGGFEEAPALSAAELLPADLVRSERHTLAEPVRIEGFRAMFDLKTGHGEFRVPGRELAYLRIAELPAVDALSRIEHSQVFTDSLAKAAKAPLDFLTNAVNAPDATAGNVAAGAGTLLDRLGITIRSTLERVGDGVSDIATARESTVETSDESKPPSFTSDPFGYSKARRSWAKTVGVDPYSSNPVLQRLLDEAATASFAGSFAVDTALGLVVAPVKFAVGFDTDSRDAVWDLSPEDIQARLEKRLAAMGIEGRLVRDLFRNPWLTPTLQTALVAALEKLEGATGRADAVDLATRLPGEARLRGLIETLNLLAGHHQSAEPIRHLRFQNHVAVGHIAEGKLVAAISADYLSWNPAAAELAGRPDLLAAQRTLLISGKASARARQEFEGAGWSLTESALGRVAPTKVSAAGGS</sequence>
<keyword evidence="2" id="KW-0732">Signal</keyword>